<evidence type="ECO:0000256" key="4">
    <source>
        <dbReference type="ARBA" id="ARBA00022676"/>
    </source>
</evidence>
<dbReference type="EMBL" id="JAIFTH010000905">
    <property type="protein sequence ID" value="KAG9508837.1"/>
    <property type="molecule type" value="Genomic_DNA"/>
</dbReference>
<dbReference type="Proteomes" id="UP000825002">
    <property type="component" value="Unassembled WGS sequence"/>
</dbReference>
<evidence type="ECO:0000256" key="10">
    <source>
        <dbReference type="RuleBase" id="RU363075"/>
    </source>
</evidence>
<dbReference type="PANTHER" id="PTHR22760">
    <property type="entry name" value="GLYCOSYLTRANSFERASE"/>
    <property type="match status" value="1"/>
</dbReference>
<evidence type="ECO:0000256" key="8">
    <source>
        <dbReference type="ARBA" id="ARBA00022989"/>
    </source>
</evidence>
<keyword evidence="5" id="KW-0808">Transferase</keyword>
<feature type="transmembrane region" description="Helical" evidence="10">
    <location>
        <begin position="90"/>
        <end position="114"/>
    </location>
</feature>
<evidence type="ECO:0000313" key="11">
    <source>
        <dbReference type="EMBL" id="KAG9508837.1"/>
    </source>
</evidence>
<evidence type="ECO:0000256" key="7">
    <source>
        <dbReference type="ARBA" id="ARBA00022824"/>
    </source>
</evidence>
<feature type="transmembrane region" description="Helical" evidence="10">
    <location>
        <begin position="364"/>
        <end position="382"/>
    </location>
</feature>
<dbReference type="PANTHER" id="PTHR22760:SF2">
    <property type="entry name" value="ALPHA-1,2-MANNOSYLTRANSFERASE ALG9"/>
    <property type="match status" value="1"/>
</dbReference>
<feature type="transmembrane region" description="Helical" evidence="10">
    <location>
        <begin position="271"/>
        <end position="290"/>
    </location>
</feature>
<sequence length="574" mass="66209">MGKSRLPENSAWLITSLIAVRFVSVFVNLIYDCDETYNYWEVGHYLLYRNGFLTWEYSPKYALRSYFYIWSYMWPSYLISTIYSSVSKVFLFYFTRLLIASLGVFSELYFCIGLNRCAGSSAARYALAFLTMSGGMFMASTGFLPSTFSMHMTMIAFGSWFAEHYKLFIFSSGLSILVGWPYAAIAYLPMAATLLVSSRRKLLFFILLTAIYGTMIIVPLVLIDSYHYGRFVIAPLNTVVYNVFSSEAGPTLYGVESALYYPLNLTLNFNIIFWLSLTSFPLMIVSYLFLTTRKHKNFYSTHLICAITMLLWLIAFSLQAHKEERFMYPIYPLICASAALTVKIIEQLVVGVKHPKSAPVFKTIVLICCVLYMALSFSRLLALTHGYNSTFNVFSDLRQLDSIKSPDQKIIYDAAANDDNNNVINVCMGKEWYRYPSSFFLPSSNHYRLRFIRSEFSGQLPKPYDSTNRNSVLETHIVPSDMNYLNKEELSRYIDVFRCHYLIDSNNQNETTEFEPNYSSDTANWHIAAAHPILVPHKSPPLFRSFYVPFISSLENYYTDFYLLRNKRLFTPSP</sequence>
<dbReference type="InterPro" id="IPR005599">
    <property type="entry name" value="GPI_mannosylTrfase"/>
</dbReference>
<evidence type="ECO:0000256" key="6">
    <source>
        <dbReference type="ARBA" id="ARBA00022692"/>
    </source>
</evidence>
<feature type="transmembrane region" description="Helical" evidence="10">
    <location>
        <begin position="168"/>
        <end position="190"/>
    </location>
</feature>
<comment type="subcellular location">
    <subcellularLocation>
        <location evidence="1 10">Endoplasmic reticulum membrane</location>
        <topology evidence="1 10">Multi-pass membrane protein</topology>
    </subcellularLocation>
</comment>
<comment type="pathway">
    <text evidence="2">Protein modification; protein glycosylation.</text>
</comment>
<feature type="transmembrane region" description="Helical" evidence="10">
    <location>
        <begin position="297"/>
        <end position="318"/>
    </location>
</feature>
<evidence type="ECO:0000256" key="3">
    <source>
        <dbReference type="ARBA" id="ARBA00007063"/>
    </source>
</evidence>
<keyword evidence="7 10" id="KW-0256">Endoplasmic reticulum</keyword>
<dbReference type="EC" id="2.4.1.-" evidence="10"/>
<keyword evidence="8 10" id="KW-1133">Transmembrane helix</keyword>
<evidence type="ECO:0000256" key="9">
    <source>
        <dbReference type="ARBA" id="ARBA00023136"/>
    </source>
</evidence>
<feature type="transmembrane region" description="Helical" evidence="10">
    <location>
        <begin position="202"/>
        <end position="223"/>
    </location>
</feature>
<organism evidence="11 12">
    <name type="scientific">Fragariocoptes setiger</name>
    <dbReference type="NCBI Taxonomy" id="1670756"/>
    <lineage>
        <taxon>Eukaryota</taxon>
        <taxon>Metazoa</taxon>
        <taxon>Ecdysozoa</taxon>
        <taxon>Arthropoda</taxon>
        <taxon>Chelicerata</taxon>
        <taxon>Arachnida</taxon>
        <taxon>Acari</taxon>
        <taxon>Acariformes</taxon>
        <taxon>Trombidiformes</taxon>
        <taxon>Prostigmata</taxon>
        <taxon>Eupodina</taxon>
        <taxon>Eriophyoidea</taxon>
        <taxon>Phytoptidae</taxon>
        <taxon>Fragariocoptes</taxon>
    </lineage>
</organism>
<feature type="transmembrane region" description="Helical" evidence="10">
    <location>
        <begin position="67"/>
        <end position="84"/>
    </location>
</feature>
<dbReference type="Pfam" id="PF03901">
    <property type="entry name" value="Glyco_transf_22"/>
    <property type="match status" value="1"/>
</dbReference>
<evidence type="ECO:0000313" key="12">
    <source>
        <dbReference type="Proteomes" id="UP000825002"/>
    </source>
</evidence>
<feature type="transmembrane region" description="Helical" evidence="10">
    <location>
        <begin position="330"/>
        <end position="352"/>
    </location>
</feature>
<evidence type="ECO:0000256" key="2">
    <source>
        <dbReference type="ARBA" id="ARBA00004922"/>
    </source>
</evidence>
<reference evidence="11 12" key="1">
    <citation type="submission" date="2020-10" db="EMBL/GenBank/DDBJ databases">
        <authorList>
            <person name="Klimov P.B."/>
            <person name="Dyachkov S.M."/>
            <person name="Chetverikov P.E."/>
        </authorList>
    </citation>
    <scope>NUCLEOTIDE SEQUENCE [LARGE SCALE GENOMIC DNA]</scope>
    <source>
        <strain evidence="11">BMOC 18-1129-001#AD2665</strain>
        <tissue evidence="11">Entire mites</tissue>
    </source>
</reference>
<comment type="caution">
    <text evidence="11">The sequence shown here is derived from an EMBL/GenBank/DDBJ whole genome shotgun (WGS) entry which is preliminary data.</text>
</comment>
<evidence type="ECO:0000256" key="5">
    <source>
        <dbReference type="ARBA" id="ARBA00022679"/>
    </source>
</evidence>
<gene>
    <name evidence="11" type="primary">ALG9</name>
    <name evidence="11" type="ORF">GZH46_02658</name>
</gene>
<evidence type="ECO:0000256" key="1">
    <source>
        <dbReference type="ARBA" id="ARBA00004477"/>
    </source>
</evidence>
<comment type="similarity">
    <text evidence="3 10">Belongs to the glycosyltransferase 22 family.</text>
</comment>
<proteinExistence type="inferred from homology"/>
<keyword evidence="6 10" id="KW-0812">Transmembrane</keyword>
<feature type="transmembrane region" description="Helical" evidence="10">
    <location>
        <begin position="126"/>
        <end position="148"/>
    </location>
</feature>
<accession>A0ABQ7S604</accession>
<feature type="transmembrane region" description="Helical" evidence="10">
    <location>
        <begin position="12"/>
        <end position="31"/>
    </location>
</feature>
<name>A0ABQ7S604_9ACAR</name>
<keyword evidence="9 10" id="KW-0472">Membrane</keyword>
<protein>
    <recommendedName>
        <fullName evidence="10">Mannosyltransferase</fullName>
        <ecNumber evidence="10">2.4.1.-</ecNumber>
    </recommendedName>
</protein>
<keyword evidence="4 10" id="KW-0328">Glycosyltransferase</keyword>
<keyword evidence="12" id="KW-1185">Reference proteome</keyword>